<dbReference type="PANTHER" id="PTHR11468:SF3">
    <property type="entry name" value="GLYCOGEN PHOSPHORYLASE, LIVER FORM"/>
    <property type="match status" value="1"/>
</dbReference>
<dbReference type="AlphaFoldDB" id="A0A7U9TIM0"/>
<dbReference type="PIRSF" id="PIRSF000460">
    <property type="entry name" value="Pprylas_GlgP"/>
    <property type="match status" value="1"/>
</dbReference>
<evidence type="ECO:0000256" key="1">
    <source>
        <dbReference type="ARBA" id="ARBA00001275"/>
    </source>
</evidence>
<protein>
    <recommendedName>
        <fullName evidence="11">Alpha-1,4 glucan phosphorylase</fullName>
        <ecNumber evidence="11">2.4.1.1</ecNumber>
    </recommendedName>
</protein>
<proteinExistence type="inferred from homology"/>
<keyword evidence="6 11" id="KW-0808">Transferase</keyword>
<feature type="modified residue" description="N6-(pyridoxal phosphate)lysine" evidence="10">
    <location>
        <position position="642"/>
    </location>
</feature>
<evidence type="ECO:0000256" key="9">
    <source>
        <dbReference type="ARBA" id="ARBA00025174"/>
    </source>
</evidence>
<dbReference type="Proteomes" id="UP000620133">
    <property type="component" value="Chromosome"/>
</dbReference>
<gene>
    <name evidence="12" type="ORF">MPAN_013330</name>
</gene>
<evidence type="ECO:0000313" key="13">
    <source>
        <dbReference type="Proteomes" id="UP000620133"/>
    </source>
</evidence>
<dbReference type="NCBIfam" id="TIGR02093">
    <property type="entry name" value="P_ylase"/>
    <property type="match status" value="1"/>
</dbReference>
<comment type="cofactor">
    <cofactor evidence="2 11">
        <name>pyridoxal 5'-phosphate</name>
        <dbReference type="ChEBI" id="CHEBI:597326"/>
    </cofactor>
</comment>
<dbReference type="InterPro" id="IPR011833">
    <property type="entry name" value="Glycg_phsphrylas"/>
</dbReference>
<dbReference type="InterPro" id="IPR035090">
    <property type="entry name" value="Pyridoxal_P_attach_site"/>
</dbReference>
<evidence type="ECO:0000256" key="4">
    <source>
        <dbReference type="ARBA" id="ARBA00022533"/>
    </source>
</evidence>
<keyword evidence="8 11" id="KW-0119">Carbohydrate metabolism</keyword>
<dbReference type="GO" id="GO:0008184">
    <property type="term" value="F:glycogen phosphorylase activity"/>
    <property type="evidence" value="ECO:0007669"/>
    <property type="project" value="InterPro"/>
</dbReference>
<evidence type="ECO:0000256" key="5">
    <source>
        <dbReference type="ARBA" id="ARBA00022676"/>
    </source>
</evidence>
<evidence type="ECO:0000313" key="12">
    <source>
        <dbReference type="EMBL" id="BCR36440.1"/>
    </source>
</evidence>
<evidence type="ECO:0000256" key="2">
    <source>
        <dbReference type="ARBA" id="ARBA00001933"/>
    </source>
</evidence>
<evidence type="ECO:0000256" key="3">
    <source>
        <dbReference type="ARBA" id="ARBA00006047"/>
    </source>
</evidence>
<comment type="similarity">
    <text evidence="3 11">Belongs to the glycogen phosphorylase family.</text>
</comment>
<dbReference type="EC" id="2.4.1.1" evidence="11"/>
<evidence type="ECO:0000256" key="7">
    <source>
        <dbReference type="ARBA" id="ARBA00022898"/>
    </source>
</evidence>
<dbReference type="GO" id="GO:0005737">
    <property type="term" value="C:cytoplasm"/>
    <property type="evidence" value="ECO:0007669"/>
    <property type="project" value="TreeGrafter"/>
</dbReference>
<dbReference type="GO" id="GO:0005980">
    <property type="term" value="P:glycogen catabolic process"/>
    <property type="evidence" value="ECO:0007669"/>
    <property type="project" value="UniProtKB-ARBA"/>
</dbReference>
<reference evidence="12" key="1">
    <citation type="submission" date="2021-01" db="EMBL/GenBank/DDBJ databases">
        <title>Draft genome sequence of Acholeplasmataceae bacterium strain Mahy22.</title>
        <authorList>
            <person name="Watanabe M."/>
            <person name="Kojima H."/>
            <person name="Fukui M."/>
        </authorList>
    </citation>
    <scope>NUCLEOTIDE SEQUENCE</scope>
    <source>
        <strain evidence="12">Mahy22</strain>
    </source>
</reference>
<dbReference type="PANTHER" id="PTHR11468">
    <property type="entry name" value="GLYCOGEN PHOSPHORYLASE"/>
    <property type="match status" value="1"/>
</dbReference>
<evidence type="ECO:0000256" key="8">
    <source>
        <dbReference type="ARBA" id="ARBA00023277"/>
    </source>
</evidence>
<keyword evidence="5 11" id="KW-0328">Glycosyltransferase</keyword>
<dbReference type="EMBL" id="AP024412">
    <property type="protein sequence ID" value="BCR36440.1"/>
    <property type="molecule type" value="Genomic_DNA"/>
</dbReference>
<organism evidence="12 13">
    <name type="scientific">Mariniplasma anaerobium</name>
    <dbReference type="NCBI Taxonomy" id="2735436"/>
    <lineage>
        <taxon>Bacteria</taxon>
        <taxon>Bacillati</taxon>
        <taxon>Mycoplasmatota</taxon>
        <taxon>Mollicutes</taxon>
        <taxon>Acholeplasmatales</taxon>
        <taxon>Acholeplasmataceae</taxon>
        <taxon>Mariniplasma</taxon>
    </lineage>
</organism>
<evidence type="ECO:0000256" key="10">
    <source>
        <dbReference type="PIRSR" id="PIRSR000460-1"/>
    </source>
</evidence>
<keyword evidence="4" id="KW-0021">Allosteric enzyme</keyword>
<comment type="function">
    <text evidence="9">Phosphorylase is an important allosteric enzyme in carbohydrate metabolism. Enzymes from different sources differ in their regulatory mechanisms and in their natural substrates. However, all known phosphorylases share catalytic and structural properties.</text>
</comment>
<dbReference type="Gene3D" id="3.40.50.2000">
    <property type="entry name" value="Glycogen Phosphorylase B"/>
    <property type="match status" value="2"/>
</dbReference>
<name>A0A7U9TIM0_9MOLU</name>
<dbReference type="FunFam" id="3.40.50.2000:FF:000003">
    <property type="entry name" value="Alpha-1,4 glucan phosphorylase"/>
    <property type="match status" value="1"/>
</dbReference>
<sequence length="794" mass="92411">MNTIFEHKDTFKKEYVKKLSDLFQVELKDSTVYQRYSVLAHLLDESLKENFEKTNAYVKENNLKKTIYFSMEFLMGRLITNNLQNSGYYDVVKEAFKDLDLDLNEVEHAEEDAGLGNGGLGRLAACFLDSSASLGLPLYGNSLRYREGFFVQEIKNHKQVEHPDPWLKKEFIWEEKDEANAINIPLFGYVEHTQLINPVWIKAIPYNVKIVGDKNGVVTSLRLWATDASDLQKHVGEDYLRMVHGVDRQLYPDDSNEEGKTLRLLQSYVFSAAGVKQAIKEHKDLGRDPKDFHKFYTFQINDTHPTLVIPEMMRILMDEEKIGYDQAWSITTQTCAFTNHTILSEALEKWDIRIFRNLLPRIYEIVQEMNRRFRSILVTDGRFNKEQVYLMGLIGQNHVRMAHICIYGSFSVNGVAALHTDILKNEEMKDFFTLYPDKFNNKTNGITHRRWLIHTNKELTKILDDTIGSFWRDDLTKLELLDAYKNDSKTQNLIDQMKKTKKQALADQIFEKQGVKLDVNSIFDIQVKRLHEYKRQLMNILHIIYVYQKLKSDPVFKENYYPHSFIFGAKAAPSYYMAKQVIELIDTFADIVNNDESTNYLLKVVFVRNYNVTYAEYIMPAADLSEQISTATKEASGTGNMKFMMNGALTIGTMDGANVEIVREAGMDNNIIFGLSAPEVSEIYANNGYKPREIYEKDQRLKDVFHFVRSMHKNPAHFDYILNNLLNSDYFFVLKDFDSYVTAHEIANEYYKDRNGWLHKSIMNIAHSGFFTSDRTITNYNNDIWHLNKIDLKK</sequence>
<comment type="function">
    <text evidence="11">Allosteric enzyme that catalyzes the rate-limiting step in glycogen catabolism, the phosphorolytic cleavage of glycogen to produce glucose-1-phosphate, and plays a central role in maintaining cellular and organismal glucose homeostasis.</text>
</comment>
<keyword evidence="13" id="KW-1185">Reference proteome</keyword>
<dbReference type="KEGG" id="manr:MPAN_013330"/>
<dbReference type="Pfam" id="PF00343">
    <property type="entry name" value="Phosphorylase"/>
    <property type="match status" value="1"/>
</dbReference>
<comment type="catalytic activity">
    <reaction evidence="1 11">
        <text>[(1-&gt;4)-alpha-D-glucosyl](n) + phosphate = [(1-&gt;4)-alpha-D-glucosyl](n-1) + alpha-D-glucose 1-phosphate</text>
        <dbReference type="Rhea" id="RHEA:41732"/>
        <dbReference type="Rhea" id="RHEA-COMP:9584"/>
        <dbReference type="Rhea" id="RHEA-COMP:9586"/>
        <dbReference type="ChEBI" id="CHEBI:15444"/>
        <dbReference type="ChEBI" id="CHEBI:43474"/>
        <dbReference type="ChEBI" id="CHEBI:58601"/>
        <dbReference type="EC" id="2.4.1.1"/>
    </reaction>
</comment>
<dbReference type="PROSITE" id="PS00102">
    <property type="entry name" value="PHOSPHORYLASE"/>
    <property type="match status" value="1"/>
</dbReference>
<dbReference type="SUPFAM" id="SSF53756">
    <property type="entry name" value="UDP-Glycosyltransferase/glycogen phosphorylase"/>
    <property type="match status" value="1"/>
</dbReference>
<dbReference type="RefSeq" id="WP_176239947.1">
    <property type="nucleotide sequence ID" value="NZ_AP024412.1"/>
</dbReference>
<accession>A0A7U9TIM0</accession>
<keyword evidence="7 10" id="KW-0663">Pyridoxal phosphate</keyword>
<dbReference type="GO" id="GO:0030170">
    <property type="term" value="F:pyridoxal phosphate binding"/>
    <property type="evidence" value="ECO:0007669"/>
    <property type="project" value="InterPro"/>
</dbReference>
<dbReference type="InterPro" id="IPR000811">
    <property type="entry name" value="Glyco_trans_35"/>
</dbReference>
<evidence type="ECO:0000256" key="6">
    <source>
        <dbReference type="ARBA" id="ARBA00022679"/>
    </source>
</evidence>
<evidence type="ECO:0000256" key="11">
    <source>
        <dbReference type="RuleBase" id="RU000587"/>
    </source>
</evidence>